<keyword evidence="1" id="KW-0472">Membrane</keyword>
<dbReference type="RefSeq" id="WP_204032719.1">
    <property type="nucleotide sequence ID" value="NZ_BOOW01000056.1"/>
</dbReference>
<feature type="transmembrane region" description="Helical" evidence="1">
    <location>
        <begin position="113"/>
        <end position="132"/>
    </location>
</feature>
<keyword evidence="1" id="KW-0812">Transmembrane</keyword>
<dbReference type="AlphaFoldDB" id="A0A919RNW1"/>
<name>A0A919RNW1_9ACTN</name>
<protein>
    <submittedName>
        <fullName evidence="2">Uncharacterized protein</fullName>
    </submittedName>
</protein>
<organism evidence="2 3">
    <name type="scientific">Sinosporangium siamense</name>
    <dbReference type="NCBI Taxonomy" id="1367973"/>
    <lineage>
        <taxon>Bacteria</taxon>
        <taxon>Bacillati</taxon>
        <taxon>Actinomycetota</taxon>
        <taxon>Actinomycetes</taxon>
        <taxon>Streptosporangiales</taxon>
        <taxon>Streptosporangiaceae</taxon>
        <taxon>Sinosporangium</taxon>
    </lineage>
</organism>
<evidence type="ECO:0000313" key="3">
    <source>
        <dbReference type="Proteomes" id="UP000606172"/>
    </source>
</evidence>
<keyword evidence="3" id="KW-1185">Reference proteome</keyword>
<keyword evidence="1" id="KW-1133">Transmembrane helix</keyword>
<proteinExistence type="predicted"/>
<evidence type="ECO:0000256" key="1">
    <source>
        <dbReference type="SAM" id="Phobius"/>
    </source>
</evidence>
<comment type="caution">
    <text evidence="2">The sequence shown here is derived from an EMBL/GenBank/DDBJ whole genome shotgun (WGS) entry which is preliminary data.</text>
</comment>
<reference evidence="2" key="1">
    <citation type="submission" date="2021-01" db="EMBL/GenBank/DDBJ databases">
        <title>Whole genome shotgun sequence of Sinosporangium siamense NBRC 109515.</title>
        <authorList>
            <person name="Komaki H."/>
            <person name="Tamura T."/>
        </authorList>
    </citation>
    <scope>NUCLEOTIDE SEQUENCE</scope>
    <source>
        <strain evidence="2">NBRC 109515</strain>
    </source>
</reference>
<dbReference type="EMBL" id="BOOW01000056">
    <property type="protein sequence ID" value="GII97221.1"/>
    <property type="molecule type" value="Genomic_DNA"/>
</dbReference>
<accession>A0A919RNW1</accession>
<dbReference type="Proteomes" id="UP000606172">
    <property type="component" value="Unassembled WGS sequence"/>
</dbReference>
<feature type="transmembrane region" description="Helical" evidence="1">
    <location>
        <begin position="33"/>
        <end position="55"/>
    </location>
</feature>
<sequence length="238" mass="24747">MGNYAYGRYLSCVAIAWALAGLAVLARRGRRTIAAGAGGALALLAGTGAVAALYAGDRLRRYNFIAFDFPETSFLTGRYDALDMAGASAAAAGLLLCFVLAAGALAHLHRLRVTLVAAAVMAVNVLFTVVVAQQSSVPSGGGGIPPLQRGGVALDREVDWTVRLWMTYRIPWTRIERFDAGGAAVPPGTCTVVVPLPEGVRPADTWQARPEGWAPVGSGGPPRGWVAWSAPSCLKGDG</sequence>
<feature type="transmembrane region" description="Helical" evidence="1">
    <location>
        <begin position="6"/>
        <end position="26"/>
    </location>
</feature>
<gene>
    <name evidence="2" type="ORF">Ssi02_74520</name>
</gene>
<feature type="transmembrane region" description="Helical" evidence="1">
    <location>
        <begin position="84"/>
        <end position="106"/>
    </location>
</feature>
<evidence type="ECO:0000313" key="2">
    <source>
        <dbReference type="EMBL" id="GII97221.1"/>
    </source>
</evidence>